<evidence type="ECO:0000259" key="5">
    <source>
        <dbReference type="PROSITE" id="PS50977"/>
    </source>
</evidence>
<keyword evidence="2 4" id="KW-0238">DNA-binding</keyword>
<evidence type="ECO:0000256" key="2">
    <source>
        <dbReference type="ARBA" id="ARBA00023125"/>
    </source>
</evidence>
<protein>
    <recommendedName>
        <fullName evidence="5">HTH tetR-type domain-containing protein</fullName>
    </recommendedName>
</protein>
<dbReference type="InterPro" id="IPR009057">
    <property type="entry name" value="Homeodomain-like_sf"/>
</dbReference>
<dbReference type="SUPFAM" id="SSF48498">
    <property type="entry name" value="Tetracyclin repressor-like, C-terminal domain"/>
    <property type="match status" value="1"/>
</dbReference>
<dbReference type="InterPro" id="IPR036271">
    <property type="entry name" value="Tet_transcr_reg_TetR-rel_C_sf"/>
</dbReference>
<proteinExistence type="predicted"/>
<dbReference type="InterPro" id="IPR001647">
    <property type="entry name" value="HTH_TetR"/>
</dbReference>
<dbReference type="PANTHER" id="PTHR30055:SF234">
    <property type="entry name" value="HTH-TYPE TRANSCRIPTIONAL REGULATOR BETI"/>
    <property type="match status" value="1"/>
</dbReference>
<keyword evidence="3" id="KW-0804">Transcription</keyword>
<dbReference type="PATRIC" id="fig|106592.7.peg.4257"/>
<dbReference type="EMBL" id="LGAP01000027">
    <property type="protein sequence ID" value="KOF14355.1"/>
    <property type="molecule type" value="Genomic_DNA"/>
</dbReference>
<keyword evidence="1" id="KW-0805">Transcription regulation</keyword>
<dbReference type="InterPro" id="IPR050109">
    <property type="entry name" value="HTH-type_TetR-like_transc_reg"/>
</dbReference>
<dbReference type="AlphaFoldDB" id="A0A0L8BIG5"/>
<sequence length="200" mass="22724">MRIPSALRREQLVDATIQVMRENGMQSVTMREVAKRANASLAAVHYCFKDKDDLVHAAVERWLKEMVPDSMRFQTGGGMRATVRSMLQAWWDAIEEVPQNAQAQFELFLWAVRNSDRIRSVMYPLYLTEIVSVLKQAQDASGESCDWDLMTIAQSLLVIVDGCSFQYFSDPESKSAKELSFEMAEAVFSRAKVSQIKRAS</sequence>
<evidence type="ECO:0000256" key="4">
    <source>
        <dbReference type="PROSITE-ProRule" id="PRU00335"/>
    </source>
</evidence>
<comment type="caution">
    <text evidence="6">The sequence shown here is derived from an EMBL/GenBank/DDBJ whole genome shotgun (WGS) entry which is preliminary data.</text>
</comment>
<dbReference type="GO" id="GO:0003700">
    <property type="term" value="F:DNA-binding transcription factor activity"/>
    <property type="evidence" value="ECO:0007669"/>
    <property type="project" value="TreeGrafter"/>
</dbReference>
<evidence type="ECO:0000256" key="1">
    <source>
        <dbReference type="ARBA" id="ARBA00023015"/>
    </source>
</evidence>
<evidence type="ECO:0000313" key="7">
    <source>
        <dbReference type="Proteomes" id="UP000037425"/>
    </source>
</evidence>
<dbReference type="Gene3D" id="1.10.357.10">
    <property type="entry name" value="Tetracycline Repressor, domain 2"/>
    <property type="match status" value="1"/>
</dbReference>
<evidence type="ECO:0000256" key="3">
    <source>
        <dbReference type="ARBA" id="ARBA00023163"/>
    </source>
</evidence>
<accession>A0A0L8BIG5</accession>
<dbReference type="GO" id="GO:0000976">
    <property type="term" value="F:transcription cis-regulatory region binding"/>
    <property type="evidence" value="ECO:0007669"/>
    <property type="project" value="TreeGrafter"/>
</dbReference>
<dbReference type="PROSITE" id="PS50977">
    <property type="entry name" value="HTH_TETR_2"/>
    <property type="match status" value="1"/>
</dbReference>
<name>A0A0L8BIG5_ENSAD</name>
<dbReference type="Pfam" id="PF00440">
    <property type="entry name" value="TetR_N"/>
    <property type="match status" value="1"/>
</dbReference>
<reference evidence="7" key="1">
    <citation type="submission" date="2015-07" db="EMBL/GenBank/DDBJ databases">
        <title>Whole genome sequence of an Ensifer adhaerens strain isolated from a cave pool in the Wind Cave National Park.</title>
        <authorList>
            <person name="Eng W.W.H."/>
            <person name="Gan H.M."/>
            <person name="Barton H.A."/>
            <person name="Savka M.A."/>
        </authorList>
    </citation>
    <scope>NUCLEOTIDE SEQUENCE [LARGE SCALE GENOMIC DNA]</scope>
    <source>
        <strain evidence="7">SD006</strain>
    </source>
</reference>
<organism evidence="6 7">
    <name type="scientific">Ensifer adhaerens</name>
    <name type="common">Sinorhizobium morelense</name>
    <dbReference type="NCBI Taxonomy" id="106592"/>
    <lineage>
        <taxon>Bacteria</taxon>
        <taxon>Pseudomonadati</taxon>
        <taxon>Pseudomonadota</taxon>
        <taxon>Alphaproteobacteria</taxon>
        <taxon>Hyphomicrobiales</taxon>
        <taxon>Rhizobiaceae</taxon>
        <taxon>Sinorhizobium/Ensifer group</taxon>
        <taxon>Ensifer</taxon>
    </lineage>
</organism>
<dbReference type="SUPFAM" id="SSF46689">
    <property type="entry name" value="Homeodomain-like"/>
    <property type="match status" value="1"/>
</dbReference>
<feature type="domain" description="HTH tetR-type" evidence="5">
    <location>
        <begin position="6"/>
        <end position="66"/>
    </location>
</feature>
<dbReference type="Proteomes" id="UP000037425">
    <property type="component" value="Unassembled WGS sequence"/>
</dbReference>
<evidence type="ECO:0000313" key="6">
    <source>
        <dbReference type="EMBL" id="KOF14355.1"/>
    </source>
</evidence>
<gene>
    <name evidence="6" type="ORF">AC244_27335</name>
</gene>
<dbReference type="PANTHER" id="PTHR30055">
    <property type="entry name" value="HTH-TYPE TRANSCRIPTIONAL REGULATOR RUTR"/>
    <property type="match status" value="1"/>
</dbReference>
<feature type="DNA-binding region" description="H-T-H motif" evidence="4">
    <location>
        <begin position="29"/>
        <end position="48"/>
    </location>
</feature>